<comment type="caution">
    <text evidence="6">The sequence shown here is derived from an EMBL/GenBank/DDBJ whole genome shotgun (WGS) entry which is preliminary data.</text>
</comment>
<comment type="similarity">
    <text evidence="2 5">Belongs to the PqqA family.</text>
</comment>
<dbReference type="Pfam" id="PF08042">
    <property type="entry name" value="PqqA"/>
    <property type="match status" value="1"/>
</dbReference>
<proteinExistence type="inferred from homology"/>
<evidence type="ECO:0000256" key="5">
    <source>
        <dbReference type="HAMAP-Rule" id="MF_00656"/>
    </source>
</evidence>
<keyword evidence="7" id="KW-1185">Reference proteome</keyword>
<evidence type="ECO:0000256" key="4">
    <source>
        <dbReference type="ARBA" id="ARBA00022905"/>
    </source>
</evidence>
<keyword evidence="4 5" id="KW-0884">PQQ biosynthesis</keyword>
<protein>
    <recommendedName>
        <fullName evidence="3 5">Coenzyme PQQ synthesis protein A</fullName>
    </recommendedName>
    <alternativeName>
        <fullName evidence="5">Pyrroloquinoline quinone biosynthesis protein A</fullName>
    </alternativeName>
</protein>
<accession>A0ABS0SDD0</accession>
<gene>
    <name evidence="5 6" type="primary">pqqA</name>
    <name evidence="6" type="ORF">IOD40_11590</name>
</gene>
<name>A0ABS0SDD0_9HYPH</name>
<sequence>MAWSAPKIAEYACGMEICRYVPAEEDPLF</sequence>
<comment type="function">
    <text evidence="5">Required for coenzyme pyrroloquinoline quinone (PQQ) biosynthesis. PQQ is probably formed by cross-linking a specific glutamate to a specific tyrosine residue and excising these residues from the peptide.</text>
</comment>
<comment type="pathway">
    <text evidence="1 5">Cofactor biosynthesis; pyrroloquinoline quinone biosynthesis.</text>
</comment>
<evidence type="ECO:0000256" key="2">
    <source>
        <dbReference type="ARBA" id="ARBA00009325"/>
    </source>
</evidence>
<dbReference type="Proteomes" id="UP000601789">
    <property type="component" value="Unassembled WGS sequence"/>
</dbReference>
<dbReference type="InterPro" id="IPR011725">
    <property type="entry name" value="PQQ_synth_PqqA"/>
</dbReference>
<dbReference type="EMBL" id="JADGMQ010000007">
    <property type="protein sequence ID" value="MBI1621305.1"/>
    <property type="molecule type" value="Genomic_DNA"/>
</dbReference>
<reference evidence="6 7" key="1">
    <citation type="submission" date="2020-10" db="EMBL/GenBank/DDBJ databases">
        <title>Aquamicrobium zhengzhouensis sp. nov., a exopolysaccharide producing bacterium isolated from farmland soil.</title>
        <authorList>
            <person name="Wang X."/>
        </authorList>
    </citation>
    <scope>NUCLEOTIDE SEQUENCE [LARGE SCALE GENOMIC DNA]</scope>
    <source>
        <strain evidence="7">cd-1</strain>
    </source>
</reference>
<dbReference type="RefSeq" id="WP_198476696.1">
    <property type="nucleotide sequence ID" value="NZ_JADGMQ010000007.1"/>
</dbReference>
<evidence type="ECO:0000256" key="3">
    <source>
        <dbReference type="ARBA" id="ARBA00015086"/>
    </source>
</evidence>
<feature type="cross-link" description="Pyrroloquinoline quinone (Glu-Tyr)" evidence="5">
    <location>
        <begin position="16"/>
        <end position="20"/>
    </location>
</feature>
<dbReference type="NCBIfam" id="TIGR02107">
    <property type="entry name" value="PQQ_syn_pqqA"/>
    <property type="match status" value="1"/>
</dbReference>
<organism evidence="6 7">
    <name type="scientific">Aquamicrobium zhengzhouense</name>
    <dbReference type="NCBI Taxonomy" id="2781738"/>
    <lineage>
        <taxon>Bacteria</taxon>
        <taxon>Pseudomonadati</taxon>
        <taxon>Pseudomonadota</taxon>
        <taxon>Alphaproteobacteria</taxon>
        <taxon>Hyphomicrobiales</taxon>
        <taxon>Phyllobacteriaceae</taxon>
        <taxon>Aquamicrobium</taxon>
    </lineage>
</organism>
<evidence type="ECO:0000313" key="7">
    <source>
        <dbReference type="Proteomes" id="UP000601789"/>
    </source>
</evidence>
<dbReference type="HAMAP" id="MF_00656">
    <property type="entry name" value="PQQ_syn_PqqA"/>
    <property type="match status" value="1"/>
</dbReference>
<evidence type="ECO:0000313" key="6">
    <source>
        <dbReference type="EMBL" id="MBI1621305.1"/>
    </source>
</evidence>
<evidence type="ECO:0000256" key="1">
    <source>
        <dbReference type="ARBA" id="ARBA00004886"/>
    </source>
</evidence>